<name>A0A8H3XH46_GIGMA</name>
<sequence length="215" mass="24433">MAKVLNPTQLISNDIVEKRITCFDIKEFSTLGKIADGMFSSISKLEWKNYGMSVVLKSIKTNINPSELFDLHSKNILVHEGKMMIADFGLSAHSDETSIISTSTNVYGMPAYIDSQYIKNPSYKLNTKSDIYSLGVILWEISSGRPPFRSFTSKEAVAIHIFQGKREQPIEGTPEKFVELYTKCWHEDPDERPDAKSVLKTLNQFIFNIPNETFH</sequence>
<dbReference type="PROSITE" id="PS50011">
    <property type="entry name" value="PROTEIN_KINASE_DOM"/>
    <property type="match status" value="1"/>
</dbReference>
<dbReference type="GO" id="GO:0005524">
    <property type="term" value="F:ATP binding"/>
    <property type="evidence" value="ECO:0007669"/>
    <property type="project" value="InterPro"/>
</dbReference>
<reference evidence="2 3" key="1">
    <citation type="journal article" date="2019" name="Environ. Microbiol.">
        <title>At the nexus of three kingdoms: the genome of the mycorrhizal fungus Gigaspora margarita provides insights into plant, endobacterial and fungal interactions.</title>
        <authorList>
            <person name="Venice F."/>
            <person name="Ghignone S."/>
            <person name="Salvioli di Fossalunga A."/>
            <person name="Amselem J."/>
            <person name="Novero M."/>
            <person name="Xianan X."/>
            <person name="Sedzielewska Toro K."/>
            <person name="Morin E."/>
            <person name="Lipzen A."/>
            <person name="Grigoriev I.V."/>
            <person name="Henrissat B."/>
            <person name="Martin F.M."/>
            <person name="Bonfante P."/>
        </authorList>
    </citation>
    <scope>NUCLEOTIDE SEQUENCE [LARGE SCALE GENOMIC DNA]</scope>
    <source>
        <strain evidence="2 3">BEG34</strain>
    </source>
</reference>
<dbReference type="InterPro" id="IPR000719">
    <property type="entry name" value="Prot_kinase_dom"/>
</dbReference>
<keyword evidence="2" id="KW-0808">Transferase</keyword>
<accession>A0A8H3XH46</accession>
<dbReference type="OrthoDB" id="5979581at2759"/>
<dbReference type="SUPFAM" id="SSF56112">
    <property type="entry name" value="Protein kinase-like (PK-like)"/>
    <property type="match status" value="1"/>
</dbReference>
<dbReference type="InterPro" id="IPR051681">
    <property type="entry name" value="Ser/Thr_Kinases-Pseudokinases"/>
</dbReference>
<dbReference type="InterPro" id="IPR011009">
    <property type="entry name" value="Kinase-like_dom_sf"/>
</dbReference>
<organism evidence="2 3">
    <name type="scientific">Gigaspora margarita</name>
    <dbReference type="NCBI Taxonomy" id="4874"/>
    <lineage>
        <taxon>Eukaryota</taxon>
        <taxon>Fungi</taxon>
        <taxon>Fungi incertae sedis</taxon>
        <taxon>Mucoromycota</taxon>
        <taxon>Glomeromycotina</taxon>
        <taxon>Glomeromycetes</taxon>
        <taxon>Diversisporales</taxon>
        <taxon>Gigasporaceae</taxon>
        <taxon>Gigaspora</taxon>
    </lineage>
</organism>
<dbReference type="InterPro" id="IPR001245">
    <property type="entry name" value="Ser-Thr/Tyr_kinase_cat_dom"/>
</dbReference>
<comment type="caution">
    <text evidence="2">The sequence shown here is derived from an EMBL/GenBank/DDBJ whole genome shotgun (WGS) entry which is preliminary data.</text>
</comment>
<proteinExistence type="predicted"/>
<protein>
    <submittedName>
        <fullName evidence="2">Kinase-like protein</fullName>
    </submittedName>
</protein>
<gene>
    <name evidence="2" type="ORF">F8M41_000928</name>
</gene>
<dbReference type="GO" id="GO:0004674">
    <property type="term" value="F:protein serine/threonine kinase activity"/>
    <property type="evidence" value="ECO:0007669"/>
    <property type="project" value="TreeGrafter"/>
</dbReference>
<evidence type="ECO:0000313" key="3">
    <source>
        <dbReference type="Proteomes" id="UP000439903"/>
    </source>
</evidence>
<keyword evidence="2" id="KW-0418">Kinase</keyword>
<dbReference type="Pfam" id="PF07714">
    <property type="entry name" value="PK_Tyr_Ser-Thr"/>
    <property type="match status" value="1"/>
</dbReference>
<feature type="domain" description="Protein kinase" evidence="1">
    <location>
        <begin position="1"/>
        <end position="206"/>
    </location>
</feature>
<dbReference type="EMBL" id="WTPW01001076">
    <property type="protein sequence ID" value="KAF0458574.1"/>
    <property type="molecule type" value="Genomic_DNA"/>
</dbReference>
<dbReference type="AlphaFoldDB" id="A0A8H3XH46"/>
<evidence type="ECO:0000259" key="1">
    <source>
        <dbReference type="PROSITE" id="PS50011"/>
    </source>
</evidence>
<evidence type="ECO:0000313" key="2">
    <source>
        <dbReference type="EMBL" id="KAF0458574.1"/>
    </source>
</evidence>
<dbReference type="PANTHER" id="PTHR44329">
    <property type="entry name" value="SERINE/THREONINE-PROTEIN KINASE TNNI3K-RELATED"/>
    <property type="match status" value="1"/>
</dbReference>
<dbReference type="Gene3D" id="1.10.510.10">
    <property type="entry name" value="Transferase(Phosphotransferase) domain 1"/>
    <property type="match status" value="1"/>
</dbReference>
<keyword evidence="3" id="KW-1185">Reference proteome</keyword>
<dbReference type="Proteomes" id="UP000439903">
    <property type="component" value="Unassembled WGS sequence"/>
</dbReference>